<dbReference type="KEGG" id="ptrr:90955035"/>
<reference evidence="1" key="1">
    <citation type="journal article" date="2018" name="BMC Genomics">
        <title>Comparative genomics of the wheat fungal pathogen Pyrenophora tritici-repentis reveals chromosomal variations and genome plasticity.</title>
        <authorList>
            <person name="Moolhuijzen P."/>
            <person name="See P.T."/>
            <person name="Hane J.K."/>
            <person name="Shi G."/>
            <person name="Liu Z."/>
            <person name="Oliver R.P."/>
            <person name="Moffat C.S."/>
        </authorList>
    </citation>
    <scope>NUCLEOTIDE SEQUENCE [LARGE SCALE GENOMIC DNA]</scope>
    <source>
        <strain evidence="1">M4</strain>
    </source>
</reference>
<dbReference type="GeneID" id="90955035"/>
<evidence type="ECO:0000313" key="1">
    <source>
        <dbReference type="EMBL" id="KAF7565783.1"/>
    </source>
</evidence>
<name>A0A5M9KUX2_9PLEO</name>
<accession>A0A5M9KUX2</accession>
<dbReference type="AlphaFoldDB" id="A0A5M9KUX2"/>
<gene>
    <name evidence="1" type="ORF">PtrM4_052170</name>
</gene>
<organism evidence="1 2">
    <name type="scientific">Pyrenophora tritici-repentis</name>
    <dbReference type="NCBI Taxonomy" id="45151"/>
    <lineage>
        <taxon>Eukaryota</taxon>
        <taxon>Fungi</taxon>
        <taxon>Dikarya</taxon>
        <taxon>Ascomycota</taxon>
        <taxon>Pezizomycotina</taxon>
        <taxon>Dothideomycetes</taxon>
        <taxon>Pleosporomycetidae</taxon>
        <taxon>Pleosporales</taxon>
        <taxon>Pleosporineae</taxon>
        <taxon>Pleosporaceae</taxon>
        <taxon>Pyrenophora</taxon>
    </lineage>
</organism>
<dbReference type="RefSeq" id="XP_065959512.1">
    <property type="nucleotide sequence ID" value="XM_066104948.1"/>
</dbReference>
<dbReference type="Proteomes" id="UP000245464">
    <property type="component" value="Chromosome 10"/>
</dbReference>
<protein>
    <submittedName>
        <fullName evidence="1">Uncharacterized protein</fullName>
    </submittedName>
</protein>
<sequence>MCYTIFLHFASISLAAGGLIHVPLSLTTPPAILRRQDSASYAASDFITVG</sequence>
<evidence type="ECO:0000313" key="2">
    <source>
        <dbReference type="Proteomes" id="UP000245464"/>
    </source>
</evidence>
<dbReference type="EMBL" id="NQIK02000010">
    <property type="protein sequence ID" value="KAF7565783.1"/>
    <property type="molecule type" value="Genomic_DNA"/>
</dbReference>
<comment type="caution">
    <text evidence="1">The sequence shown here is derived from an EMBL/GenBank/DDBJ whole genome shotgun (WGS) entry which is preliminary data.</text>
</comment>
<proteinExistence type="predicted"/>